<organism evidence="2 3">
    <name type="scientific">Caenorhabditis auriculariae</name>
    <dbReference type="NCBI Taxonomy" id="2777116"/>
    <lineage>
        <taxon>Eukaryota</taxon>
        <taxon>Metazoa</taxon>
        <taxon>Ecdysozoa</taxon>
        <taxon>Nematoda</taxon>
        <taxon>Chromadorea</taxon>
        <taxon>Rhabditida</taxon>
        <taxon>Rhabditina</taxon>
        <taxon>Rhabditomorpha</taxon>
        <taxon>Rhabditoidea</taxon>
        <taxon>Rhabditidae</taxon>
        <taxon>Peloderinae</taxon>
        <taxon>Caenorhabditis</taxon>
    </lineage>
</organism>
<gene>
    <name evidence="2" type="ORF">CAUJ_LOCUS5411</name>
</gene>
<proteinExistence type="predicted"/>
<dbReference type="Proteomes" id="UP000835052">
    <property type="component" value="Unassembled WGS sequence"/>
</dbReference>
<comment type="caution">
    <text evidence="2">The sequence shown here is derived from an EMBL/GenBank/DDBJ whole genome shotgun (WGS) entry which is preliminary data.</text>
</comment>
<dbReference type="EMBL" id="CAJGYM010000011">
    <property type="protein sequence ID" value="CAD6189492.1"/>
    <property type="molecule type" value="Genomic_DNA"/>
</dbReference>
<dbReference type="AlphaFoldDB" id="A0A8S1H2E4"/>
<name>A0A8S1H2E4_9PELO</name>
<keyword evidence="3" id="KW-1185">Reference proteome</keyword>
<accession>A0A8S1H2E4</accession>
<evidence type="ECO:0000313" key="3">
    <source>
        <dbReference type="Proteomes" id="UP000835052"/>
    </source>
</evidence>
<sequence length="133" mass="15123">MVALQTLLVKLGVQQLLESTVALQFPQMEAGPDDRRCRPDVKVKYVAEFRKGMCEADGSCRHCADNRYSYYRCRVQDDCFIGETCDDGFCCPNPLPNFSLQREQPKNGTQPPNDTDQCPDGSPWSKRFLVRLP</sequence>
<reference evidence="2" key="1">
    <citation type="submission" date="2020-10" db="EMBL/GenBank/DDBJ databases">
        <authorList>
            <person name="Kikuchi T."/>
        </authorList>
    </citation>
    <scope>NUCLEOTIDE SEQUENCE</scope>
    <source>
        <strain evidence="2">NKZ352</strain>
    </source>
</reference>
<feature type="compositionally biased region" description="Polar residues" evidence="1">
    <location>
        <begin position="101"/>
        <end position="116"/>
    </location>
</feature>
<evidence type="ECO:0000256" key="1">
    <source>
        <dbReference type="SAM" id="MobiDB-lite"/>
    </source>
</evidence>
<evidence type="ECO:0000313" key="2">
    <source>
        <dbReference type="EMBL" id="CAD6189492.1"/>
    </source>
</evidence>
<dbReference type="OrthoDB" id="5854511at2759"/>
<protein>
    <submittedName>
        <fullName evidence="2">Uncharacterized protein</fullName>
    </submittedName>
</protein>
<feature type="region of interest" description="Disordered" evidence="1">
    <location>
        <begin position="101"/>
        <end position="124"/>
    </location>
</feature>